<feature type="binding site" evidence="6">
    <location>
        <position position="74"/>
    </location>
    <ligand>
        <name>substrate</name>
    </ligand>
</feature>
<dbReference type="PATRIC" id="fig|413882.6.peg.4508"/>
<sequence length="230" mass="23942">MMKQDILFWGATGQAKVLDEALHGSPLRLVALVDNRQVPPPLPGVPVLLGEDGLKQWLEARDPRLSLWFAVAVGGGHGAERIALMDLLLNHGLRAATIVHRTAFVAVDAWIGQGCQVLAQSSVCSHVRLGRGVIVNTAASVDHDCQLGDGVHIGPGARLAGEVTVGDRVFIGTGAVVLPRLRIGADAVVGAGAVVTRDVPAGATVVGSPARPIARKASSEERKPGHGRPH</sequence>
<reference evidence="8 9" key="1">
    <citation type="submission" date="2015-05" db="EMBL/GenBank/DDBJ databases">
        <authorList>
            <person name="Tang B."/>
            <person name="Yu Y."/>
        </authorList>
    </citation>
    <scope>NUCLEOTIDE SEQUENCE [LARGE SCALE GENOMIC DNA]</scope>
    <source>
        <strain evidence="8 9">DSM 7029</strain>
    </source>
</reference>
<dbReference type="NCBIfam" id="TIGR03570">
    <property type="entry name" value="NeuD_NnaD"/>
    <property type="match status" value="1"/>
</dbReference>
<evidence type="ECO:0000256" key="2">
    <source>
        <dbReference type="ARBA" id="ARBA00022679"/>
    </source>
</evidence>
<proteinExistence type="inferred from homology"/>
<evidence type="ECO:0000256" key="1">
    <source>
        <dbReference type="ARBA" id="ARBA00007274"/>
    </source>
</evidence>
<protein>
    <submittedName>
        <fullName evidence="8">Sugar acetyltransferase</fullName>
    </submittedName>
</protein>
<feature type="region of interest" description="Disordered" evidence="7">
    <location>
        <begin position="206"/>
        <end position="230"/>
    </location>
</feature>
<evidence type="ECO:0000256" key="5">
    <source>
        <dbReference type="PIRSR" id="PIRSR620019-1"/>
    </source>
</evidence>
<evidence type="ECO:0000313" key="8">
    <source>
        <dbReference type="EMBL" id="AKJ31003.1"/>
    </source>
</evidence>
<feature type="active site" description="Proton acceptor" evidence="5">
    <location>
        <position position="143"/>
    </location>
</feature>
<keyword evidence="3" id="KW-0677">Repeat</keyword>
<dbReference type="SUPFAM" id="SSF51161">
    <property type="entry name" value="Trimeric LpxA-like enzymes"/>
    <property type="match status" value="1"/>
</dbReference>
<evidence type="ECO:0000313" key="9">
    <source>
        <dbReference type="Proteomes" id="UP000035352"/>
    </source>
</evidence>
<keyword evidence="2 8" id="KW-0808">Transferase</keyword>
<dbReference type="InterPro" id="IPR050179">
    <property type="entry name" value="Trans_hexapeptide_repeat"/>
</dbReference>
<name>A0A0G3BSM6_9BURK</name>
<dbReference type="Proteomes" id="UP000035352">
    <property type="component" value="Chromosome"/>
</dbReference>
<gene>
    <name evidence="8" type="ORF">AAW51_4312</name>
</gene>
<feature type="binding site" evidence="6">
    <location>
        <position position="152"/>
    </location>
    <ligand>
        <name>acetyl-CoA</name>
        <dbReference type="ChEBI" id="CHEBI:57288"/>
    </ligand>
</feature>
<dbReference type="RefSeq" id="WP_238947662.1">
    <property type="nucleotide sequence ID" value="NZ_CP011371.1"/>
</dbReference>
<accession>A0A0G3BSM6</accession>
<dbReference type="InterPro" id="IPR020019">
    <property type="entry name" value="AcTrfase_PglD-like"/>
</dbReference>
<dbReference type="EMBL" id="CP011371">
    <property type="protein sequence ID" value="AKJ31003.1"/>
    <property type="molecule type" value="Genomic_DNA"/>
</dbReference>
<dbReference type="PANTHER" id="PTHR43300">
    <property type="entry name" value="ACETYLTRANSFERASE"/>
    <property type="match status" value="1"/>
</dbReference>
<feature type="site" description="Increases basicity of active site His" evidence="5">
    <location>
        <position position="144"/>
    </location>
</feature>
<dbReference type="InterPro" id="IPR001451">
    <property type="entry name" value="Hexapep"/>
</dbReference>
<dbReference type="PANTHER" id="PTHR43300:SF7">
    <property type="entry name" value="UDP-N-ACETYLBACILLOSAMINE N-ACETYLTRANSFERASE"/>
    <property type="match status" value="1"/>
</dbReference>
<keyword evidence="4" id="KW-0012">Acyltransferase</keyword>
<dbReference type="STRING" id="413882.AAW51_4312"/>
<organism evidence="8 9">
    <name type="scientific">Caldimonas brevitalea</name>
    <dbReference type="NCBI Taxonomy" id="413882"/>
    <lineage>
        <taxon>Bacteria</taxon>
        <taxon>Pseudomonadati</taxon>
        <taxon>Pseudomonadota</taxon>
        <taxon>Betaproteobacteria</taxon>
        <taxon>Burkholderiales</taxon>
        <taxon>Sphaerotilaceae</taxon>
        <taxon>Caldimonas</taxon>
    </lineage>
</organism>
<comment type="similarity">
    <text evidence="1">Belongs to the transferase hexapeptide repeat family.</text>
</comment>
<dbReference type="GO" id="GO:0016746">
    <property type="term" value="F:acyltransferase activity"/>
    <property type="evidence" value="ECO:0007669"/>
    <property type="project" value="UniProtKB-KW"/>
</dbReference>
<dbReference type="Pfam" id="PF00132">
    <property type="entry name" value="Hexapep"/>
    <property type="match status" value="1"/>
</dbReference>
<evidence type="ECO:0000256" key="7">
    <source>
        <dbReference type="SAM" id="MobiDB-lite"/>
    </source>
</evidence>
<dbReference type="AlphaFoldDB" id="A0A0G3BSM6"/>
<evidence type="ECO:0000256" key="6">
    <source>
        <dbReference type="PIRSR" id="PIRSR620019-2"/>
    </source>
</evidence>
<dbReference type="KEGG" id="pbh:AAW51_4312"/>
<evidence type="ECO:0000256" key="4">
    <source>
        <dbReference type="ARBA" id="ARBA00023315"/>
    </source>
</evidence>
<keyword evidence="9" id="KW-1185">Reference proteome</keyword>
<dbReference type="InterPro" id="IPR018357">
    <property type="entry name" value="Hexapep_transf_CS"/>
</dbReference>
<dbReference type="Gene3D" id="2.160.10.10">
    <property type="entry name" value="Hexapeptide repeat proteins"/>
    <property type="match status" value="1"/>
</dbReference>
<dbReference type="PROSITE" id="PS00101">
    <property type="entry name" value="HEXAPEP_TRANSFERASES"/>
    <property type="match status" value="1"/>
</dbReference>
<evidence type="ECO:0000256" key="3">
    <source>
        <dbReference type="ARBA" id="ARBA00022737"/>
    </source>
</evidence>
<dbReference type="CDD" id="cd03360">
    <property type="entry name" value="LbH_AT_putative"/>
    <property type="match status" value="1"/>
</dbReference>
<dbReference type="InterPro" id="IPR011004">
    <property type="entry name" value="Trimer_LpxA-like_sf"/>
</dbReference>